<feature type="transmembrane region" description="Helical" evidence="6">
    <location>
        <begin position="147"/>
        <end position="169"/>
    </location>
</feature>
<dbReference type="InterPro" id="IPR001958">
    <property type="entry name" value="Tet-R_TetA/multi-R_MdtG-like"/>
</dbReference>
<keyword evidence="2" id="KW-0813">Transport</keyword>
<dbReference type="GO" id="GO:0022857">
    <property type="term" value="F:transmembrane transporter activity"/>
    <property type="evidence" value="ECO:0007669"/>
    <property type="project" value="InterPro"/>
</dbReference>
<dbReference type="PANTHER" id="PTHR23506:SF23">
    <property type="entry name" value="GH10249P"/>
    <property type="match status" value="1"/>
</dbReference>
<dbReference type="PRINTS" id="PR01035">
    <property type="entry name" value="TCRTETA"/>
</dbReference>
<comment type="subcellular location">
    <subcellularLocation>
        <location evidence="1">Cell membrane</location>
        <topology evidence="1">Multi-pass membrane protein</topology>
    </subcellularLocation>
</comment>
<gene>
    <name evidence="8" type="ordered locus">Francci3_3232</name>
</gene>
<name>Q2J803_FRACC</name>
<dbReference type="InterPro" id="IPR020846">
    <property type="entry name" value="MFS_dom"/>
</dbReference>
<dbReference type="InterPro" id="IPR011701">
    <property type="entry name" value="MFS"/>
</dbReference>
<evidence type="ECO:0000259" key="7">
    <source>
        <dbReference type="PROSITE" id="PS50850"/>
    </source>
</evidence>
<feature type="transmembrane region" description="Helical" evidence="6">
    <location>
        <begin position="337"/>
        <end position="358"/>
    </location>
</feature>
<feature type="transmembrane region" description="Helical" evidence="6">
    <location>
        <begin position="278"/>
        <end position="295"/>
    </location>
</feature>
<dbReference type="CDD" id="cd17325">
    <property type="entry name" value="MFS_MdtG_SLC18_like"/>
    <property type="match status" value="1"/>
</dbReference>
<reference evidence="8 9" key="1">
    <citation type="journal article" date="2007" name="Genome Res.">
        <title>Genome characteristics of facultatively symbiotic Frankia sp. strains reflect host range and host plant biogeography.</title>
        <authorList>
            <person name="Normand P."/>
            <person name="Lapierre P."/>
            <person name="Tisa L.S."/>
            <person name="Gogarten J.P."/>
            <person name="Alloisio N."/>
            <person name="Bagnarol E."/>
            <person name="Bassi C.A."/>
            <person name="Berry A.M."/>
            <person name="Bickhart D.M."/>
            <person name="Choisne N."/>
            <person name="Couloux A."/>
            <person name="Cournoyer B."/>
            <person name="Cruveiller S."/>
            <person name="Daubin V."/>
            <person name="Demange N."/>
            <person name="Francino M.P."/>
            <person name="Goltsman E."/>
            <person name="Huang Y."/>
            <person name="Kopp O.R."/>
            <person name="Labarre L."/>
            <person name="Lapidus A."/>
            <person name="Lavire C."/>
            <person name="Marechal J."/>
            <person name="Martinez M."/>
            <person name="Mastronunzio J.E."/>
            <person name="Mullin B.C."/>
            <person name="Niemann J."/>
            <person name="Pujic P."/>
            <person name="Rawnsley T."/>
            <person name="Rouy Z."/>
            <person name="Schenowitz C."/>
            <person name="Sellstedt A."/>
            <person name="Tavares F."/>
            <person name="Tomkins J.P."/>
            <person name="Vallenet D."/>
            <person name="Valverde C."/>
            <person name="Wall L.G."/>
            <person name="Wang Y."/>
            <person name="Medigue C."/>
            <person name="Benson D.R."/>
        </authorList>
    </citation>
    <scope>NUCLEOTIDE SEQUENCE [LARGE SCALE GENOMIC DNA]</scope>
    <source>
        <strain evidence="9">DSM 45818 / CECT 9043 / CcI3</strain>
    </source>
</reference>
<dbReference type="Pfam" id="PF07690">
    <property type="entry name" value="MFS_1"/>
    <property type="match status" value="2"/>
</dbReference>
<keyword evidence="3 6" id="KW-0812">Transmembrane</keyword>
<dbReference type="Gene3D" id="1.20.1250.20">
    <property type="entry name" value="MFS general substrate transporter like domains"/>
    <property type="match status" value="1"/>
</dbReference>
<evidence type="ECO:0000256" key="6">
    <source>
        <dbReference type="SAM" id="Phobius"/>
    </source>
</evidence>
<keyword evidence="4 6" id="KW-1133">Transmembrane helix</keyword>
<evidence type="ECO:0000256" key="5">
    <source>
        <dbReference type="ARBA" id="ARBA00023136"/>
    </source>
</evidence>
<feature type="transmembrane region" description="Helical" evidence="6">
    <location>
        <begin position="217"/>
        <end position="236"/>
    </location>
</feature>
<evidence type="ECO:0000256" key="2">
    <source>
        <dbReference type="ARBA" id="ARBA00022448"/>
    </source>
</evidence>
<feature type="transmembrane region" description="Helical" evidence="6">
    <location>
        <begin position="248"/>
        <end position="271"/>
    </location>
</feature>
<dbReference type="OrthoDB" id="9793283at2"/>
<accession>Q2J803</accession>
<dbReference type="InterPro" id="IPR036259">
    <property type="entry name" value="MFS_trans_sf"/>
</dbReference>
<dbReference type="STRING" id="106370.Francci3_3232"/>
<dbReference type="SUPFAM" id="SSF103473">
    <property type="entry name" value="MFS general substrate transporter"/>
    <property type="match status" value="1"/>
</dbReference>
<dbReference type="InterPro" id="IPR050930">
    <property type="entry name" value="MFS_Vesicular_Transporter"/>
</dbReference>
<sequence length="395" mass="40247">MAASQDAVETNSTAVRHDVFKVTAATCGALFVDSLLYSIVVPVLPNYADQFDVGSAGVSLLYAAYAVALLAGTPLMGRVGDRFGHERPFQVGAAGLLISTVGFALARSYPELLAARTLQGVAAAALWTNGIALLAQRVRPPRAGGAMGAAMSSMSVGMVAGPVIGGLLAERFGDAAPFVVCTVLTAVLAAVLPWLVRGAAQPVREQQPSGWRSLLPTLLAVAFGAATLSMLEPLLPLHLADRFGSGPATLGLIFGAATLAHGLAGVPVGLLGDRRPDLPLIPGGLLGMSAVLPLLPRFDVGWTTVLLVTFAVCFSFVLIPALGILTAAAERRGVGHGAIFAMFNIAYAVGMMSGPLLGALGTGFSSVTTALTGMAAVLVLGAVLILTAAQRRSVT</sequence>
<feature type="transmembrane region" description="Helical" evidence="6">
    <location>
        <begin position="118"/>
        <end position="135"/>
    </location>
</feature>
<evidence type="ECO:0000256" key="3">
    <source>
        <dbReference type="ARBA" id="ARBA00022692"/>
    </source>
</evidence>
<dbReference type="eggNOG" id="COG2814">
    <property type="taxonomic scope" value="Bacteria"/>
</dbReference>
<dbReference type="GO" id="GO:0005886">
    <property type="term" value="C:plasma membrane"/>
    <property type="evidence" value="ECO:0007669"/>
    <property type="project" value="UniProtKB-SubCell"/>
</dbReference>
<keyword evidence="5 6" id="KW-0472">Membrane</keyword>
<feature type="transmembrane region" description="Helical" evidence="6">
    <location>
        <begin position="370"/>
        <end position="389"/>
    </location>
</feature>
<evidence type="ECO:0000313" key="8">
    <source>
        <dbReference type="EMBL" id="ABD12589.1"/>
    </source>
</evidence>
<evidence type="ECO:0000313" key="9">
    <source>
        <dbReference type="Proteomes" id="UP000001937"/>
    </source>
</evidence>
<feature type="domain" description="Major facilitator superfamily (MFS) profile" evidence="7">
    <location>
        <begin position="22"/>
        <end position="393"/>
    </location>
</feature>
<evidence type="ECO:0000256" key="4">
    <source>
        <dbReference type="ARBA" id="ARBA00022989"/>
    </source>
</evidence>
<proteinExistence type="predicted"/>
<protein>
    <submittedName>
        <fullName evidence="8">Major facilitator superfamily MFS_1</fullName>
    </submittedName>
</protein>
<dbReference type="Proteomes" id="UP000001937">
    <property type="component" value="Chromosome"/>
</dbReference>
<dbReference type="PROSITE" id="PS50850">
    <property type="entry name" value="MFS"/>
    <property type="match status" value="1"/>
</dbReference>
<organism evidence="8 9">
    <name type="scientific">Frankia casuarinae (strain DSM 45818 / CECT 9043 / HFP020203 / CcI3)</name>
    <dbReference type="NCBI Taxonomy" id="106370"/>
    <lineage>
        <taxon>Bacteria</taxon>
        <taxon>Bacillati</taxon>
        <taxon>Actinomycetota</taxon>
        <taxon>Actinomycetes</taxon>
        <taxon>Frankiales</taxon>
        <taxon>Frankiaceae</taxon>
        <taxon>Frankia</taxon>
    </lineage>
</organism>
<dbReference type="AlphaFoldDB" id="Q2J803"/>
<feature type="transmembrane region" description="Helical" evidence="6">
    <location>
        <begin position="175"/>
        <end position="196"/>
    </location>
</feature>
<dbReference type="RefSeq" id="WP_011437617.1">
    <property type="nucleotide sequence ID" value="NC_007777.1"/>
</dbReference>
<keyword evidence="9" id="KW-1185">Reference proteome</keyword>
<evidence type="ECO:0000256" key="1">
    <source>
        <dbReference type="ARBA" id="ARBA00004651"/>
    </source>
</evidence>
<dbReference type="KEGG" id="fra:Francci3_3232"/>
<feature type="transmembrane region" description="Helical" evidence="6">
    <location>
        <begin position="22"/>
        <end position="44"/>
    </location>
</feature>
<feature type="transmembrane region" description="Helical" evidence="6">
    <location>
        <begin position="56"/>
        <end position="77"/>
    </location>
</feature>
<dbReference type="EMBL" id="CP000249">
    <property type="protein sequence ID" value="ABD12589.1"/>
    <property type="molecule type" value="Genomic_DNA"/>
</dbReference>
<dbReference type="HOGENOM" id="CLU_001265_10_11_11"/>
<feature type="transmembrane region" description="Helical" evidence="6">
    <location>
        <begin position="89"/>
        <end position="106"/>
    </location>
</feature>
<dbReference type="PANTHER" id="PTHR23506">
    <property type="entry name" value="GH10249P"/>
    <property type="match status" value="1"/>
</dbReference>
<feature type="transmembrane region" description="Helical" evidence="6">
    <location>
        <begin position="301"/>
        <end position="325"/>
    </location>
</feature>